<evidence type="ECO:0000313" key="2">
    <source>
        <dbReference type="EMBL" id="CCO34767.1"/>
    </source>
</evidence>
<reference evidence="2 3" key="1">
    <citation type="journal article" date="2013" name="J. Biotechnol.">
        <title>Establishment and interpretation of the genome sequence of the phytopathogenic fungus Rhizoctonia solani AG1-IB isolate 7/3/14.</title>
        <authorList>
            <person name="Wibberg D.W."/>
            <person name="Jelonek L.J."/>
            <person name="Rupp O.R."/>
            <person name="Hennig M.H."/>
            <person name="Eikmeyer F.E."/>
            <person name="Goesmann A.G."/>
            <person name="Hartmann A.H."/>
            <person name="Borriss R.B."/>
            <person name="Grosch R.G."/>
            <person name="Puehler A.P."/>
            <person name="Schlueter A.S."/>
        </authorList>
    </citation>
    <scope>NUCLEOTIDE SEQUENCE [LARGE SCALE GENOMIC DNA]</scope>
    <source>
        <strain evidence="3">AG1-IB / isolate 7/3/14</strain>
    </source>
</reference>
<comment type="caution">
    <text evidence="2">The sequence shown here is derived from an EMBL/GenBank/DDBJ whole genome shotgun (WGS) entry which is preliminary data.</text>
</comment>
<name>M5CFJ1_THACB</name>
<accession>M5CFJ1</accession>
<dbReference type="EMBL" id="CAOJ01013587">
    <property type="protein sequence ID" value="CCO34767.1"/>
    <property type="molecule type" value="Genomic_DNA"/>
</dbReference>
<gene>
    <name evidence="2" type="ORF">BN14_08875</name>
</gene>
<feature type="compositionally biased region" description="Basic and acidic residues" evidence="1">
    <location>
        <begin position="42"/>
        <end position="61"/>
    </location>
</feature>
<dbReference type="AlphaFoldDB" id="M5CFJ1"/>
<feature type="region of interest" description="Disordered" evidence="1">
    <location>
        <begin position="1"/>
        <end position="80"/>
    </location>
</feature>
<dbReference type="HOGENOM" id="CLU_1918514_0_0_1"/>
<evidence type="ECO:0000256" key="1">
    <source>
        <dbReference type="SAM" id="MobiDB-lite"/>
    </source>
</evidence>
<proteinExistence type="predicted"/>
<organism evidence="2 3">
    <name type="scientific">Thanatephorus cucumeris (strain AG1-IB / isolate 7/3/14)</name>
    <name type="common">Lettuce bottom rot fungus</name>
    <name type="synonym">Rhizoctonia solani</name>
    <dbReference type="NCBI Taxonomy" id="1108050"/>
    <lineage>
        <taxon>Eukaryota</taxon>
        <taxon>Fungi</taxon>
        <taxon>Dikarya</taxon>
        <taxon>Basidiomycota</taxon>
        <taxon>Agaricomycotina</taxon>
        <taxon>Agaricomycetes</taxon>
        <taxon>Cantharellales</taxon>
        <taxon>Ceratobasidiaceae</taxon>
        <taxon>Rhizoctonia</taxon>
        <taxon>Rhizoctonia solani AG-1</taxon>
    </lineage>
</organism>
<protein>
    <submittedName>
        <fullName evidence="2">Uncharacterized protein</fullName>
    </submittedName>
</protein>
<sequence length="132" mass="14354">MRSVLPTPDSANCGAALPSLKSRPNHLAPLDLHARTGPMAIPDHDSSDSEDGDISKHDSPKRSKKGGGQRRQGSMRTQEIWIRDIHKRNCRKDAPVYPDMVAEGGFALFDFGQHNTASSKVMAFGLQFEAGA</sequence>
<evidence type="ECO:0000313" key="3">
    <source>
        <dbReference type="Proteomes" id="UP000012065"/>
    </source>
</evidence>
<dbReference type="Proteomes" id="UP000012065">
    <property type="component" value="Unassembled WGS sequence"/>
</dbReference>